<keyword evidence="5" id="KW-0227">DNA damage</keyword>
<evidence type="ECO:0000259" key="6">
    <source>
        <dbReference type="SMART" id="SM00534"/>
    </source>
</evidence>
<dbReference type="PANTHER" id="PTHR11361">
    <property type="entry name" value="DNA MISMATCH REPAIR PROTEIN MUTS FAMILY MEMBER"/>
    <property type="match status" value="1"/>
</dbReference>
<organism evidence="7 8">
    <name type="scientific">Sphingobacterium paludis</name>
    <dbReference type="NCBI Taxonomy" id="1476465"/>
    <lineage>
        <taxon>Bacteria</taxon>
        <taxon>Pseudomonadati</taxon>
        <taxon>Bacteroidota</taxon>
        <taxon>Sphingobacteriia</taxon>
        <taxon>Sphingobacteriales</taxon>
        <taxon>Sphingobacteriaceae</taxon>
        <taxon>Sphingobacterium</taxon>
    </lineage>
</organism>
<dbReference type="Pfam" id="PF00488">
    <property type="entry name" value="MutS_V"/>
    <property type="match status" value="1"/>
</dbReference>
<protein>
    <submittedName>
        <fullName evidence="7">MutS-like protein</fullName>
    </submittedName>
</protein>
<evidence type="ECO:0000256" key="1">
    <source>
        <dbReference type="ARBA" id="ARBA00006271"/>
    </source>
</evidence>
<accession>A0A4R7D1W5</accession>
<comment type="caution">
    <text evidence="7">The sequence shown here is derived from an EMBL/GenBank/DDBJ whole genome shotgun (WGS) entry which is preliminary data.</text>
</comment>
<dbReference type="Gene3D" id="3.40.50.300">
    <property type="entry name" value="P-loop containing nucleotide triphosphate hydrolases"/>
    <property type="match status" value="1"/>
</dbReference>
<dbReference type="InterPro" id="IPR045076">
    <property type="entry name" value="MutS"/>
</dbReference>
<dbReference type="PANTHER" id="PTHR11361:SF34">
    <property type="entry name" value="DNA MISMATCH REPAIR PROTEIN MSH1, MITOCHONDRIAL"/>
    <property type="match status" value="1"/>
</dbReference>
<dbReference type="AlphaFoldDB" id="A0A4R7D1W5"/>
<feature type="domain" description="DNA mismatch repair proteins mutS family" evidence="6">
    <location>
        <begin position="262"/>
        <end position="447"/>
    </location>
</feature>
<proteinExistence type="inferred from homology"/>
<dbReference type="SMART" id="SM00534">
    <property type="entry name" value="MUTSac"/>
    <property type="match status" value="1"/>
</dbReference>
<keyword evidence="4" id="KW-0238">DNA-binding</keyword>
<keyword evidence="8" id="KW-1185">Reference proteome</keyword>
<dbReference type="InterPro" id="IPR036187">
    <property type="entry name" value="DNA_mismatch_repair_MutS_sf"/>
</dbReference>
<sequence length="450" mass="50970">MRMSFLTDKQTLKDLHILGKYRRDSIFSVFNCTQTFGGEHLLESMFQQPLTRLADINKRSDLVAFFRRQQQQLIIDLEDLDLAQNFISGDAGGSMLQSSLYISRNWLWQKLGLPENRTHFQRAIRAVIRLLAQLRAYIQSLGIEQHQPLLGDTPLANLWILESKELHALEEELAKHAENLPFALAVRGDYLLRYRWSNALRDAFSMIYFIDTFQSIAQVANARGFIRAEARPAEQQTLLFSNLYHPTVPNAVGNDIAYSKDSNLIFLTGANMAGKSTYMKSLGIAIYLAHMGFPVPAAQMQFSIKEGLFTSINVEDDISLGHSHYYAEVLRVKTVAEAVAQGKQLLVIFDELFKGTNVKDAFEATFAVSAAFQKHTSCQYLISTHIVEVGEQLKTVAPQVQFLKMPTIMRGQIPTYTYRAEPGISADKHGMVLIHKENVLELLEKSRSKF</sequence>
<evidence type="ECO:0000256" key="2">
    <source>
        <dbReference type="ARBA" id="ARBA00022741"/>
    </source>
</evidence>
<dbReference type="GO" id="GO:0030983">
    <property type="term" value="F:mismatched DNA binding"/>
    <property type="evidence" value="ECO:0007669"/>
    <property type="project" value="InterPro"/>
</dbReference>
<evidence type="ECO:0000313" key="8">
    <source>
        <dbReference type="Proteomes" id="UP000294752"/>
    </source>
</evidence>
<dbReference type="EMBL" id="SNZV01000003">
    <property type="protein sequence ID" value="TDS14969.1"/>
    <property type="molecule type" value="Genomic_DNA"/>
</dbReference>
<dbReference type="GO" id="GO:0005524">
    <property type="term" value="F:ATP binding"/>
    <property type="evidence" value="ECO:0007669"/>
    <property type="project" value="UniProtKB-KW"/>
</dbReference>
<dbReference type="Pfam" id="PF05192">
    <property type="entry name" value="MutS_III"/>
    <property type="match status" value="1"/>
</dbReference>
<gene>
    <name evidence="7" type="ORF">B0I21_103471</name>
</gene>
<dbReference type="Proteomes" id="UP000294752">
    <property type="component" value="Unassembled WGS sequence"/>
</dbReference>
<evidence type="ECO:0000256" key="4">
    <source>
        <dbReference type="ARBA" id="ARBA00023125"/>
    </source>
</evidence>
<name>A0A4R7D1W5_9SPHI</name>
<comment type="similarity">
    <text evidence="1">Belongs to the DNA mismatch repair MutS family.</text>
</comment>
<dbReference type="GO" id="GO:0006298">
    <property type="term" value="P:mismatch repair"/>
    <property type="evidence" value="ECO:0007669"/>
    <property type="project" value="InterPro"/>
</dbReference>
<keyword evidence="5" id="KW-0234">DNA repair</keyword>
<dbReference type="Gene3D" id="1.10.1420.10">
    <property type="match status" value="1"/>
</dbReference>
<evidence type="ECO:0000313" key="7">
    <source>
        <dbReference type="EMBL" id="TDS14969.1"/>
    </source>
</evidence>
<keyword evidence="2" id="KW-0547">Nucleotide-binding</keyword>
<dbReference type="SUPFAM" id="SSF52540">
    <property type="entry name" value="P-loop containing nucleoside triphosphate hydrolases"/>
    <property type="match status" value="1"/>
</dbReference>
<dbReference type="InterPro" id="IPR000432">
    <property type="entry name" value="DNA_mismatch_repair_MutS_C"/>
</dbReference>
<dbReference type="InterPro" id="IPR007696">
    <property type="entry name" value="DNA_mismatch_repair_MutS_core"/>
</dbReference>
<evidence type="ECO:0000256" key="3">
    <source>
        <dbReference type="ARBA" id="ARBA00022840"/>
    </source>
</evidence>
<keyword evidence="3" id="KW-0067">ATP-binding</keyword>
<evidence type="ECO:0000256" key="5">
    <source>
        <dbReference type="ARBA" id="ARBA00023204"/>
    </source>
</evidence>
<dbReference type="InterPro" id="IPR027417">
    <property type="entry name" value="P-loop_NTPase"/>
</dbReference>
<dbReference type="SUPFAM" id="SSF48334">
    <property type="entry name" value="DNA repair protein MutS, domain III"/>
    <property type="match status" value="1"/>
</dbReference>
<dbReference type="GO" id="GO:0140664">
    <property type="term" value="F:ATP-dependent DNA damage sensor activity"/>
    <property type="evidence" value="ECO:0007669"/>
    <property type="project" value="InterPro"/>
</dbReference>
<dbReference type="OrthoDB" id="1097361at2"/>
<reference evidence="7 8" key="1">
    <citation type="submission" date="2019-03" db="EMBL/GenBank/DDBJ databases">
        <title>Genomic Encyclopedia of Type Strains, Phase III (KMG-III): the genomes of soil and plant-associated and newly described type strains.</title>
        <authorList>
            <person name="Whitman W."/>
        </authorList>
    </citation>
    <scope>NUCLEOTIDE SEQUENCE [LARGE SCALE GENOMIC DNA]</scope>
    <source>
        <strain evidence="7 8">CGMCC 1.12801</strain>
    </source>
</reference>